<dbReference type="Gene3D" id="3.40.50.720">
    <property type="entry name" value="NAD(P)-binding Rossmann-like Domain"/>
    <property type="match status" value="1"/>
</dbReference>
<feature type="domain" description="Gfo/Idh/MocA-like oxidoreductase C-terminal" evidence="4">
    <location>
        <begin position="166"/>
        <end position="375"/>
    </location>
</feature>
<sequence>MAHRRGTGPEPAQERLPRQVHRPAANAAYHRLTAMNGVLRVGIIGIGFGAEVHAPAFQRIEGCELVAFLGTGGPRSGEISERFGCPVDVDLNSFLGRDLDIVTVALPPTEVAPAISAITSAKIPILCEKPLGCSATEATQLETQTRGLVTAVDFEFAEIPAFAHLKSMIEESELGEVRFIQLTWLTESYAQKKRKWSWKTDANKGGGVLTLLGTHALYIAEWLVGPVAKVRADLSNKRTSLFKPTEADVAAEDTAFVQMRFVGSASFAGTIGNAHPGSHIHQWIVVGENGTAILENRTSDYTSGFTLNLYDADGRERQSLADPRADGDGRIAPFLSLANRFVDSVRNGTQCRPDFGAGRRVAALTEAIRRSHIAGSWETPHDI</sequence>
<dbReference type="SUPFAM" id="SSF51735">
    <property type="entry name" value="NAD(P)-binding Rossmann-fold domains"/>
    <property type="match status" value="1"/>
</dbReference>
<gene>
    <name evidence="5" type="ORF">CH338_06555</name>
</gene>
<dbReference type="InterPro" id="IPR000683">
    <property type="entry name" value="Gfo/Idh/MocA-like_OxRdtase_N"/>
</dbReference>
<dbReference type="GO" id="GO:0016491">
    <property type="term" value="F:oxidoreductase activity"/>
    <property type="evidence" value="ECO:0007669"/>
    <property type="project" value="UniProtKB-KW"/>
</dbReference>
<dbReference type="EMBL" id="NPEU01000043">
    <property type="protein sequence ID" value="RAI40356.1"/>
    <property type="molecule type" value="Genomic_DNA"/>
</dbReference>
<dbReference type="GO" id="GO:0000166">
    <property type="term" value="F:nucleotide binding"/>
    <property type="evidence" value="ECO:0007669"/>
    <property type="project" value="InterPro"/>
</dbReference>
<dbReference type="InterPro" id="IPR050463">
    <property type="entry name" value="Gfo/Idh/MocA_oxidrdct_glycsds"/>
</dbReference>
<reference evidence="5 6" key="1">
    <citation type="submission" date="2017-07" db="EMBL/GenBank/DDBJ databases">
        <title>Draft Genome Sequences of Select Purple Nonsulfur Bacteria.</title>
        <authorList>
            <person name="Lasarre B."/>
            <person name="Mckinlay J.B."/>
        </authorList>
    </citation>
    <scope>NUCLEOTIDE SEQUENCE [LARGE SCALE GENOMIC DNA]</scope>
    <source>
        <strain evidence="5 6">DSM 11907</strain>
    </source>
</reference>
<dbReference type="PANTHER" id="PTHR43818:SF11">
    <property type="entry name" value="BCDNA.GH03377"/>
    <property type="match status" value="1"/>
</dbReference>
<evidence type="ECO:0000313" key="5">
    <source>
        <dbReference type="EMBL" id="RAI40356.1"/>
    </source>
</evidence>
<organism evidence="5 6">
    <name type="scientific">Rhodoplanes elegans</name>
    <dbReference type="NCBI Taxonomy" id="29408"/>
    <lineage>
        <taxon>Bacteria</taxon>
        <taxon>Pseudomonadati</taxon>
        <taxon>Pseudomonadota</taxon>
        <taxon>Alphaproteobacteria</taxon>
        <taxon>Hyphomicrobiales</taxon>
        <taxon>Nitrobacteraceae</taxon>
        <taxon>Rhodoplanes</taxon>
    </lineage>
</organism>
<evidence type="ECO:0008006" key="7">
    <source>
        <dbReference type="Google" id="ProtNLM"/>
    </source>
</evidence>
<evidence type="ECO:0000259" key="4">
    <source>
        <dbReference type="Pfam" id="PF02894"/>
    </source>
</evidence>
<dbReference type="Pfam" id="PF01408">
    <property type="entry name" value="GFO_IDH_MocA"/>
    <property type="match status" value="1"/>
</dbReference>
<feature type="region of interest" description="Disordered" evidence="2">
    <location>
        <begin position="1"/>
        <end position="20"/>
    </location>
</feature>
<feature type="domain" description="Gfo/Idh/MocA-like oxidoreductase N-terminal" evidence="3">
    <location>
        <begin position="39"/>
        <end position="141"/>
    </location>
</feature>
<name>A0A327KR06_9BRAD</name>
<dbReference type="InterPro" id="IPR004104">
    <property type="entry name" value="Gfo/Idh/MocA-like_OxRdtase_C"/>
</dbReference>
<keyword evidence="1" id="KW-0560">Oxidoreductase</keyword>
<protein>
    <recommendedName>
        <fullName evidence="7">Oxidoreductase</fullName>
    </recommendedName>
</protein>
<dbReference type="OrthoDB" id="9800846at2"/>
<dbReference type="SUPFAM" id="SSF55347">
    <property type="entry name" value="Glyceraldehyde-3-phosphate dehydrogenase-like, C-terminal domain"/>
    <property type="match status" value="1"/>
</dbReference>
<dbReference type="AlphaFoldDB" id="A0A327KR06"/>
<evidence type="ECO:0000313" key="6">
    <source>
        <dbReference type="Proteomes" id="UP000248863"/>
    </source>
</evidence>
<comment type="caution">
    <text evidence="5">The sequence shown here is derived from an EMBL/GenBank/DDBJ whole genome shotgun (WGS) entry which is preliminary data.</text>
</comment>
<dbReference type="Proteomes" id="UP000248863">
    <property type="component" value="Unassembled WGS sequence"/>
</dbReference>
<dbReference type="Gene3D" id="3.30.360.10">
    <property type="entry name" value="Dihydrodipicolinate Reductase, domain 2"/>
    <property type="match status" value="1"/>
</dbReference>
<evidence type="ECO:0000259" key="3">
    <source>
        <dbReference type="Pfam" id="PF01408"/>
    </source>
</evidence>
<keyword evidence="6" id="KW-1185">Reference proteome</keyword>
<proteinExistence type="predicted"/>
<evidence type="ECO:0000256" key="1">
    <source>
        <dbReference type="ARBA" id="ARBA00023002"/>
    </source>
</evidence>
<dbReference type="InterPro" id="IPR036291">
    <property type="entry name" value="NAD(P)-bd_dom_sf"/>
</dbReference>
<dbReference type="PANTHER" id="PTHR43818">
    <property type="entry name" value="BCDNA.GH03377"/>
    <property type="match status" value="1"/>
</dbReference>
<accession>A0A327KR06</accession>
<dbReference type="Pfam" id="PF02894">
    <property type="entry name" value="GFO_IDH_MocA_C"/>
    <property type="match status" value="1"/>
</dbReference>
<evidence type="ECO:0000256" key="2">
    <source>
        <dbReference type="SAM" id="MobiDB-lite"/>
    </source>
</evidence>